<keyword evidence="3" id="KW-1185">Reference proteome</keyword>
<accession>A0A5N4A5J6</accession>
<protein>
    <submittedName>
        <fullName evidence="1">Uncharacterized protein</fullName>
    </submittedName>
</protein>
<proteinExistence type="predicted"/>
<organism evidence="1 3">
    <name type="scientific">Photinus pyralis</name>
    <name type="common">Common eastern firefly</name>
    <name type="synonym">Lampyris pyralis</name>
    <dbReference type="NCBI Taxonomy" id="7054"/>
    <lineage>
        <taxon>Eukaryota</taxon>
        <taxon>Metazoa</taxon>
        <taxon>Ecdysozoa</taxon>
        <taxon>Arthropoda</taxon>
        <taxon>Hexapoda</taxon>
        <taxon>Insecta</taxon>
        <taxon>Pterygota</taxon>
        <taxon>Neoptera</taxon>
        <taxon>Endopterygota</taxon>
        <taxon>Coleoptera</taxon>
        <taxon>Polyphaga</taxon>
        <taxon>Elateriformia</taxon>
        <taxon>Elateroidea</taxon>
        <taxon>Lampyridae</taxon>
        <taxon>Lampyrinae</taxon>
        <taxon>Photinus</taxon>
    </lineage>
</organism>
<dbReference type="Proteomes" id="UP000327044">
    <property type="component" value="Unassembled WGS sequence"/>
</dbReference>
<dbReference type="EMBL" id="VVIM01000008">
    <property type="protein sequence ID" value="KAB0794431.1"/>
    <property type="molecule type" value="Genomic_DNA"/>
</dbReference>
<evidence type="ECO:0000313" key="2">
    <source>
        <dbReference type="EMBL" id="KAB0794431.1"/>
    </source>
</evidence>
<evidence type="ECO:0000313" key="3">
    <source>
        <dbReference type="Proteomes" id="UP000327044"/>
    </source>
</evidence>
<dbReference type="InParanoid" id="A0A5N4A5J6"/>
<gene>
    <name evidence="2" type="ORF">PPYR_11270</name>
    <name evidence="1" type="ORF">PPYR_14573</name>
</gene>
<name>A0A5N4A5J6_PHOPY</name>
<dbReference type="AlphaFoldDB" id="A0A5N4A5J6"/>
<sequence length="223" mass="25634">MEYEKILRQAADKIKIDRTVPMVNNDMNLINESRYELNKSGTKYVCVGLSPQILFTPAVKICGNKSRGVIFNRNEWCALVENQGIITNYFYSVDSPWVPMKIGSKTIYFETINKTKVIRVVDFLDVEIYLGWESLEQLWKILNIVAYRIICLAELNFNSFYNNVVNVVVDMVGDVKENINQIIIPLQDVYDEKVSCMMEVVEFAANKLYGDIEHAKNFGSSSK</sequence>
<comment type="caution">
    <text evidence="1">The sequence shown here is derived from an EMBL/GenBank/DDBJ whole genome shotgun (WGS) entry which is preliminary data.</text>
</comment>
<reference evidence="1 3" key="1">
    <citation type="journal article" date="2018" name="Elife">
        <title>Firefly genomes illuminate parallel origins of bioluminescence in beetles.</title>
        <authorList>
            <person name="Fallon T.R."/>
            <person name="Lower S.E."/>
            <person name="Chang C.H."/>
            <person name="Bessho-Uehara M."/>
            <person name="Martin G.J."/>
            <person name="Bewick A.J."/>
            <person name="Behringer M."/>
            <person name="Debat H.J."/>
            <person name="Wong I."/>
            <person name="Day J.C."/>
            <person name="Suvorov A."/>
            <person name="Silva C.J."/>
            <person name="Stanger-Hall K.F."/>
            <person name="Hall D.W."/>
            <person name="Schmitz R.J."/>
            <person name="Nelson D.R."/>
            <person name="Lewis S.M."/>
            <person name="Shigenobu S."/>
            <person name="Bybee S.M."/>
            <person name="Larracuente A.M."/>
            <person name="Oba Y."/>
            <person name="Weng J.K."/>
        </authorList>
    </citation>
    <scope>NUCLEOTIDE SEQUENCE [LARGE SCALE GENOMIC DNA]</scope>
    <source>
        <strain evidence="1">1611_PpyrPB1</strain>
        <tissue evidence="1">Whole body</tissue>
    </source>
</reference>
<evidence type="ECO:0000313" key="1">
    <source>
        <dbReference type="EMBL" id="KAB0792614.1"/>
    </source>
</evidence>
<dbReference type="EMBL" id="VVIM01000010">
    <property type="protein sequence ID" value="KAB0792614.1"/>
    <property type="molecule type" value="Genomic_DNA"/>
</dbReference>
<reference evidence="1" key="2">
    <citation type="submission" date="2019-08" db="EMBL/GenBank/DDBJ databases">
        <authorList>
            <consortium name="Photinus pyralis genome working group"/>
            <person name="Fallon T.R."/>
            <person name="Sander Lower S.E."/>
            <person name="Weng J.-K."/>
        </authorList>
    </citation>
    <scope>NUCLEOTIDE SEQUENCE</scope>
    <source>
        <strain evidence="1">1611_PpyrPB1</strain>
        <tissue evidence="1">Whole body</tissue>
    </source>
</reference>